<sequence length="29" mass="3222">ERTGQIGQIKIKKEESIGAGLRRIKAVIE</sequence>
<evidence type="ECO:0000259" key="1">
    <source>
        <dbReference type="Pfam" id="PF07973"/>
    </source>
</evidence>
<reference evidence="3" key="1">
    <citation type="submission" date="2017-09" db="EMBL/GenBank/DDBJ databases">
        <title>Depth-based differentiation of microbial function through sediment-hosted aquifers and enrichment of novel symbionts in the deep terrestrial subsurface.</title>
        <authorList>
            <person name="Probst A.J."/>
            <person name="Ladd B."/>
            <person name="Jarett J.K."/>
            <person name="Geller-Mcgrath D.E."/>
            <person name="Sieber C.M.K."/>
            <person name="Emerson J.B."/>
            <person name="Anantharaman K."/>
            <person name="Thomas B.C."/>
            <person name="Malmstrom R."/>
            <person name="Stieglmeier M."/>
            <person name="Klingl A."/>
            <person name="Woyke T."/>
            <person name="Ryan C.M."/>
            <person name="Banfield J.F."/>
        </authorList>
    </citation>
    <scope>NUCLEOTIDE SEQUENCE [LARGE SCALE GENOMIC DNA]</scope>
</reference>
<dbReference type="Gene3D" id="3.30.980.10">
    <property type="entry name" value="Threonyl-trna Synthetase, Chain A, domain 2"/>
    <property type="match status" value="1"/>
</dbReference>
<organism evidence="2 3">
    <name type="scientific">Candidatus Harrisonbacteria bacterium CG10_big_fil_rev_8_21_14_0_10_49_15</name>
    <dbReference type="NCBI Taxonomy" id="1974587"/>
    <lineage>
        <taxon>Bacteria</taxon>
        <taxon>Candidatus Harrisoniibacteriota</taxon>
    </lineage>
</organism>
<evidence type="ECO:0000313" key="2">
    <source>
        <dbReference type="EMBL" id="PIR87141.1"/>
    </source>
</evidence>
<protein>
    <recommendedName>
        <fullName evidence="1">Threonyl/alanyl tRNA synthetase SAD domain-containing protein</fullName>
    </recommendedName>
</protein>
<dbReference type="Pfam" id="PF07973">
    <property type="entry name" value="tRNA_SAD"/>
    <property type="match status" value="1"/>
</dbReference>
<dbReference type="SUPFAM" id="SSF55186">
    <property type="entry name" value="ThrRS/AlaRS common domain"/>
    <property type="match status" value="1"/>
</dbReference>
<feature type="domain" description="Threonyl/alanyl tRNA synthetase SAD" evidence="1">
    <location>
        <begin position="2"/>
        <end position="24"/>
    </location>
</feature>
<dbReference type="InterPro" id="IPR018163">
    <property type="entry name" value="Thr/Ala-tRNA-synth_IIc_edit"/>
</dbReference>
<evidence type="ECO:0000313" key="3">
    <source>
        <dbReference type="Proteomes" id="UP000229526"/>
    </source>
</evidence>
<dbReference type="GO" id="GO:0043039">
    <property type="term" value="P:tRNA aminoacylation"/>
    <property type="evidence" value="ECO:0007669"/>
    <property type="project" value="InterPro"/>
</dbReference>
<dbReference type="Proteomes" id="UP000229526">
    <property type="component" value="Unassembled WGS sequence"/>
</dbReference>
<gene>
    <name evidence="2" type="ORF">COU11_02035</name>
</gene>
<dbReference type="GO" id="GO:0005524">
    <property type="term" value="F:ATP binding"/>
    <property type="evidence" value="ECO:0007669"/>
    <property type="project" value="InterPro"/>
</dbReference>
<feature type="non-terminal residue" evidence="2">
    <location>
        <position position="1"/>
    </location>
</feature>
<dbReference type="AlphaFoldDB" id="A0A2H0UL66"/>
<comment type="caution">
    <text evidence="2">The sequence shown here is derived from an EMBL/GenBank/DDBJ whole genome shotgun (WGS) entry which is preliminary data.</text>
</comment>
<proteinExistence type="predicted"/>
<dbReference type="InterPro" id="IPR012947">
    <property type="entry name" value="tRNA_SAD"/>
</dbReference>
<name>A0A2H0UL66_9BACT</name>
<dbReference type="EMBL" id="PFBD01000019">
    <property type="protein sequence ID" value="PIR87141.1"/>
    <property type="molecule type" value="Genomic_DNA"/>
</dbReference>
<dbReference type="GO" id="GO:0004812">
    <property type="term" value="F:aminoacyl-tRNA ligase activity"/>
    <property type="evidence" value="ECO:0007669"/>
    <property type="project" value="InterPro"/>
</dbReference>
<accession>A0A2H0UL66</accession>